<dbReference type="Gene3D" id="1.10.10.2830">
    <property type="match status" value="1"/>
</dbReference>
<protein>
    <submittedName>
        <fullName evidence="4">Chromosome-partitioning protein Spo0J</fullName>
    </submittedName>
</protein>
<dbReference type="InterPro" id="IPR041468">
    <property type="entry name" value="HTH_ParB/Spo0J"/>
</dbReference>
<dbReference type="InterPro" id="IPR050336">
    <property type="entry name" value="Chromosome_partition/occlusion"/>
</dbReference>
<proteinExistence type="inferred from homology"/>
<dbReference type="GO" id="GO:0007059">
    <property type="term" value="P:chromosome segregation"/>
    <property type="evidence" value="ECO:0007669"/>
    <property type="project" value="UniProtKB-KW"/>
</dbReference>
<keyword evidence="5" id="KW-1185">Reference proteome</keyword>
<evidence type="ECO:0000256" key="1">
    <source>
        <dbReference type="ARBA" id="ARBA00006295"/>
    </source>
</evidence>
<evidence type="ECO:0000313" key="4">
    <source>
        <dbReference type="EMBL" id="ALI34909.1"/>
    </source>
</evidence>
<dbReference type="InterPro" id="IPR036086">
    <property type="entry name" value="ParB/Sulfiredoxin_sf"/>
</dbReference>
<dbReference type="Proteomes" id="UP000058925">
    <property type="component" value="Chromosome"/>
</dbReference>
<dbReference type="PANTHER" id="PTHR33375">
    <property type="entry name" value="CHROMOSOME-PARTITIONING PROTEIN PARB-RELATED"/>
    <property type="match status" value="1"/>
</dbReference>
<dbReference type="GO" id="GO:0003677">
    <property type="term" value="F:DNA binding"/>
    <property type="evidence" value="ECO:0007669"/>
    <property type="project" value="InterPro"/>
</dbReference>
<dbReference type="RefSeq" id="WP_196817480.1">
    <property type="nucleotide sequence ID" value="NZ_CP012850.1"/>
</dbReference>
<dbReference type="InterPro" id="IPR004437">
    <property type="entry name" value="ParB/RepB/Spo0J"/>
</dbReference>
<dbReference type="GO" id="GO:0005694">
    <property type="term" value="C:chromosome"/>
    <property type="evidence" value="ECO:0007669"/>
    <property type="project" value="TreeGrafter"/>
</dbReference>
<dbReference type="Gene3D" id="3.90.1530.30">
    <property type="match status" value="1"/>
</dbReference>
<evidence type="ECO:0000259" key="3">
    <source>
        <dbReference type="SMART" id="SM00470"/>
    </source>
</evidence>
<organism evidence="4 5">
    <name type="scientific">Candidatus Nitrosocosmicus oleophilus</name>
    <dbReference type="NCBI Taxonomy" id="1353260"/>
    <lineage>
        <taxon>Archaea</taxon>
        <taxon>Nitrososphaerota</taxon>
        <taxon>Nitrososphaeria</taxon>
        <taxon>Nitrososphaerales</taxon>
        <taxon>Nitrososphaeraceae</taxon>
        <taxon>Candidatus Nitrosocosmicus</taxon>
    </lineage>
</organism>
<evidence type="ECO:0000256" key="2">
    <source>
        <dbReference type="ARBA" id="ARBA00022829"/>
    </source>
</evidence>
<dbReference type="InterPro" id="IPR003115">
    <property type="entry name" value="ParB_N"/>
</dbReference>
<sequence>MSKLFSNSLLILGIIEDVDIKRIQKAEYFHRSYPIDDLVQSIREKSLLQPIIVRPVKENFEIVAGNRRFDACKNLGWKKIICHIVELNDKESFEISLTENIQRKNLDPIEEARLYEIYVSKLGWGGISELASKIGKSVSYVDRRLRLLDLPSDVVESISHSLLTPSSAEELITVKSKEIQSYLAKLIVEKKLSSRQTKDMVNQMESANDYESFEFLNGTKIIDIDNFTSKIFDKSITILKIASNKLGTLIPEIEENWIIYELLMQHKTVIDNRIDILIKQKRKL</sequence>
<dbReference type="FunFam" id="1.10.10.2830:FF:000001">
    <property type="entry name" value="Chromosome partitioning protein ParB"/>
    <property type="match status" value="1"/>
</dbReference>
<dbReference type="SUPFAM" id="SSF110849">
    <property type="entry name" value="ParB/Sulfiredoxin"/>
    <property type="match status" value="1"/>
</dbReference>
<dbReference type="GeneID" id="60420842"/>
<dbReference type="SMART" id="SM00470">
    <property type="entry name" value="ParB"/>
    <property type="match status" value="1"/>
</dbReference>
<dbReference type="Pfam" id="PF02195">
    <property type="entry name" value="ParB_N"/>
    <property type="match status" value="1"/>
</dbReference>
<dbReference type="PANTHER" id="PTHR33375:SF1">
    <property type="entry name" value="CHROMOSOME-PARTITIONING PROTEIN PARB-RELATED"/>
    <property type="match status" value="1"/>
</dbReference>
<gene>
    <name evidence="4" type="primary">spo0C_2</name>
    <name evidence="4" type="ORF">NMY3_00700</name>
</gene>
<comment type="similarity">
    <text evidence="1">Belongs to the ParB family.</text>
</comment>
<dbReference type="KEGG" id="taa:NMY3_00700"/>
<dbReference type="SUPFAM" id="SSF109709">
    <property type="entry name" value="KorB DNA-binding domain-like"/>
    <property type="match status" value="1"/>
</dbReference>
<dbReference type="OrthoDB" id="2340at2157"/>
<dbReference type="AlphaFoldDB" id="A0A654LX34"/>
<keyword evidence="2" id="KW-0159">Chromosome partition</keyword>
<feature type="domain" description="ParB-like N-terminal" evidence="3">
    <location>
        <begin position="16"/>
        <end position="101"/>
    </location>
</feature>
<evidence type="ECO:0000313" key="5">
    <source>
        <dbReference type="Proteomes" id="UP000058925"/>
    </source>
</evidence>
<dbReference type="Pfam" id="PF17762">
    <property type="entry name" value="HTH_ParB"/>
    <property type="match status" value="1"/>
</dbReference>
<dbReference type="NCBIfam" id="TIGR00180">
    <property type="entry name" value="parB_part"/>
    <property type="match status" value="1"/>
</dbReference>
<accession>A0A654LX34</accession>
<name>A0A654LX34_9ARCH</name>
<dbReference type="EMBL" id="CP012850">
    <property type="protein sequence ID" value="ALI34909.1"/>
    <property type="molecule type" value="Genomic_DNA"/>
</dbReference>
<reference evidence="5" key="1">
    <citation type="submission" date="2015-10" db="EMBL/GenBank/DDBJ databases">
        <title>Niche specialization of a soil ammonia-oxidizing archaeon, Candidatus Nitrosocosmicus oleophilus.</title>
        <authorList>
            <person name="Jung M.-Y."/>
            <person name="Rhee S.-K."/>
        </authorList>
    </citation>
    <scope>NUCLEOTIDE SEQUENCE [LARGE SCALE GENOMIC DNA]</scope>
    <source>
        <strain evidence="5">MY3</strain>
    </source>
</reference>